<name>A0ABT0HDX0_9BACT</name>
<keyword evidence="2" id="KW-1185">Reference proteome</keyword>
<dbReference type="RefSeq" id="WP_248475206.1">
    <property type="nucleotide sequence ID" value="NZ_JALPRF010000001.1"/>
</dbReference>
<sequence length="333" mass="38599">MRFLRYTVLFVALILWVAGLSSTVSHWLYNAGVIVDDYRHGDLYRISALSQFKDDQPVCPPSNRASDTASTHLYIIGDSFSEEQRIGQNDFRVSHYQRVKWGFTQRAQLDPSKRNVLLLETVERHFREHFAQPVNELVVEKDTAQNPTPIQMWWEKLNADYHRSDVEERLASTLFSQDWAFWFKEAKAALTLDWFNRASTGVSLSRDQKNIFLDFDTDTTRKKLSSFSELSDAEVNTLVDSLNSVADRYRQLGFDDVYLSIIPNKATILEPNRGAYNHLIERVQNSPALRVKTVNIYLPYKQAKQSPYLNGDTHWNCQGRSLWLEAVRKQLAI</sequence>
<dbReference type="Proteomes" id="UP001202180">
    <property type="component" value="Unassembled WGS sequence"/>
</dbReference>
<organism evidence="1 2">
    <name type="scientific">Spirosoma liriopis</name>
    <dbReference type="NCBI Taxonomy" id="2937440"/>
    <lineage>
        <taxon>Bacteria</taxon>
        <taxon>Pseudomonadati</taxon>
        <taxon>Bacteroidota</taxon>
        <taxon>Cytophagia</taxon>
        <taxon>Cytophagales</taxon>
        <taxon>Cytophagaceae</taxon>
        <taxon>Spirosoma</taxon>
    </lineage>
</organism>
<protein>
    <recommendedName>
        <fullName evidence="3">AlgX/AlgJ SGNH hydrolase-like domain-containing protein</fullName>
    </recommendedName>
</protein>
<dbReference type="EMBL" id="JALPRF010000001">
    <property type="protein sequence ID" value="MCK8490350.1"/>
    <property type="molecule type" value="Genomic_DNA"/>
</dbReference>
<reference evidence="1 2" key="1">
    <citation type="submission" date="2022-04" db="EMBL/GenBank/DDBJ databases">
        <title>Spirosoma sp. strain RP8 genome sequencing and assembly.</title>
        <authorList>
            <person name="Jung Y."/>
        </authorList>
    </citation>
    <scope>NUCLEOTIDE SEQUENCE [LARGE SCALE GENOMIC DNA]</scope>
    <source>
        <strain evidence="1 2">RP8</strain>
    </source>
</reference>
<evidence type="ECO:0008006" key="3">
    <source>
        <dbReference type="Google" id="ProtNLM"/>
    </source>
</evidence>
<gene>
    <name evidence="1" type="ORF">M0L20_00725</name>
</gene>
<comment type="caution">
    <text evidence="1">The sequence shown here is derived from an EMBL/GenBank/DDBJ whole genome shotgun (WGS) entry which is preliminary data.</text>
</comment>
<accession>A0ABT0HDX0</accession>
<evidence type="ECO:0000313" key="1">
    <source>
        <dbReference type="EMBL" id="MCK8490350.1"/>
    </source>
</evidence>
<evidence type="ECO:0000313" key="2">
    <source>
        <dbReference type="Proteomes" id="UP001202180"/>
    </source>
</evidence>
<proteinExistence type="predicted"/>